<organism evidence="3">
    <name type="scientific">Anopheles marajoara</name>
    <dbReference type="NCBI Taxonomy" id="58244"/>
    <lineage>
        <taxon>Eukaryota</taxon>
        <taxon>Metazoa</taxon>
        <taxon>Ecdysozoa</taxon>
        <taxon>Arthropoda</taxon>
        <taxon>Hexapoda</taxon>
        <taxon>Insecta</taxon>
        <taxon>Pterygota</taxon>
        <taxon>Neoptera</taxon>
        <taxon>Endopterygota</taxon>
        <taxon>Diptera</taxon>
        <taxon>Nematocera</taxon>
        <taxon>Culicoidea</taxon>
        <taxon>Culicidae</taxon>
        <taxon>Anophelinae</taxon>
        <taxon>Anopheles</taxon>
    </lineage>
</organism>
<dbReference type="AlphaFoldDB" id="A0A2M4CAH1"/>
<evidence type="ECO:0000256" key="2">
    <source>
        <dbReference type="SAM" id="SignalP"/>
    </source>
</evidence>
<feature type="chain" id="PRO_5014934686" evidence="2">
    <location>
        <begin position="18"/>
        <end position="89"/>
    </location>
</feature>
<proteinExistence type="predicted"/>
<feature type="region of interest" description="Disordered" evidence="1">
    <location>
        <begin position="44"/>
        <end position="63"/>
    </location>
</feature>
<evidence type="ECO:0000256" key="1">
    <source>
        <dbReference type="SAM" id="MobiDB-lite"/>
    </source>
</evidence>
<name>A0A2M4CAH1_9DIPT</name>
<evidence type="ECO:0000313" key="3">
    <source>
        <dbReference type="EMBL" id="MBW62141.1"/>
    </source>
</evidence>
<sequence length="89" mass="10082">MFHSLSLSLSLLFLSLSDRSMYTLLLPLCVRTKVDSILHSIFHSKKDTPSAERETSPNPDRRDAFGKLFVGKHNVFRRLGRLGAPRIGK</sequence>
<protein>
    <submittedName>
        <fullName evidence="3">Putative secreted protein</fullName>
    </submittedName>
</protein>
<keyword evidence="2" id="KW-0732">Signal</keyword>
<reference evidence="3" key="1">
    <citation type="submission" date="2018-01" db="EMBL/GenBank/DDBJ databases">
        <title>An insight into the sialome of Amazonian anophelines.</title>
        <authorList>
            <person name="Ribeiro J.M."/>
            <person name="Scarpassa V."/>
            <person name="Calvo E."/>
        </authorList>
    </citation>
    <scope>NUCLEOTIDE SEQUENCE</scope>
    <source>
        <tissue evidence="3">Salivary glands</tissue>
    </source>
</reference>
<feature type="signal peptide" evidence="2">
    <location>
        <begin position="1"/>
        <end position="17"/>
    </location>
</feature>
<accession>A0A2M4CAH1</accession>
<dbReference type="EMBL" id="GGFJ01013000">
    <property type="protein sequence ID" value="MBW62141.1"/>
    <property type="molecule type" value="Transcribed_RNA"/>
</dbReference>